<keyword evidence="3" id="KW-1185">Reference proteome</keyword>
<reference evidence="2 3" key="1">
    <citation type="submission" date="2021-01" db="EMBL/GenBank/DDBJ databases">
        <title>Draft genomes of Rhodovulum sulfidophilum.</title>
        <authorList>
            <person name="Guzman M.S."/>
        </authorList>
    </citation>
    <scope>NUCLEOTIDE SEQUENCE [LARGE SCALE GENOMIC DNA]</scope>
    <source>
        <strain evidence="2 3">AB35</strain>
    </source>
</reference>
<dbReference type="EMBL" id="JAESJJ010000012">
    <property type="protein sequence ID" value="MBL3609220.1"/>
    <property type="molecule type" value="Genomic_DNA"/>
</dbReference>
<feature type="domain" description="Integrase catalytic" evidence="1">
    <location>
        <begin position="12"/>
        <end position="43"/>
    </location>
</feature>
<dbReference type="InterPro" id="IPR001584">
    <property type="entry name" value="Integrase_cat-core"/>
</dbReference>
<gene>
    <name evidence="2" type="ORF">JMM60_10505</name>
</gene>
<accession>A0ABS1RT26</accession>
<proteinExistence type="predicted"/>
<evidence type="ECO:0000313" key="3">
    <source>
        <dbReference type="Proteomes" id="UP000604473"/>
    </source>
</evidence>
<name>A0ABS1RT26_RHOSU</name>
<comment type="caution">
    <text evidence="2">The sequence shown here is derived from an EMBL/GenBank/DDBJ whole genome shotgun (WGS) entry which is preliminary data.</text>
</comment>
<dbReference type="Proteomes" id="UP000604473">
    <property type="component" value="Unassembled WGS sequence"/>
</dbReference>
<evidence type="ECO:0000313" key="2">
    <source>
        <dbReference type="EMBL" id="MBL3609220.1"/>
    </source>
</evidence>
<organism evidence="2 3">
    <name type="scientific">Rhodovulum sulfidophilum</name>
    <name type="common">Rhodobacter sulfidophilus</name>
    <dbReference type="NCBI Taxonomy" id="35806"/>
    <lineage>
        <taxon>Bacteria</taxon>
        <taxon>Pseudomonadati</taxon>
        <taxon>Pseudomonadota</taxon>
        <taxon>Alphaproteobacteria</taxon>
        <taxon>Rhodobacterales</taxon>
        <taxon>Paracoccaceae</taxon>
        <taxon>Rhodovulum</taxon>
    </lineage>
</organism>
<evidence type="ECO:0000259" key="1">
    <source>
        <dbReference type="Pfam" id="PF13683"/>
    </source>
</evidence>
<protein>
    <submittedName>
        <fullName evidence="2">Transposase</fullName>
    </submittedName>
</protein>
<dbReference type="Pfam" id="PF13683">
    <property type="entry name" value="rve_3"/>
    <property type="match status" value="1"/>
</dbReference>
<sequence length="43" mass="5068">MRACHGAATLTVESYNCRLRDEYLNEHQFANLRDARDLISAWR</sequence>